<dbReference type="EMBL" id="BMWY01000009">
    <property type="protein sequence ID" value="GGZ63490.1"/>
    <property type="molecule type" value="Genomic_DNA"/>
</dbReference>
<protein>
    <submittedName>
        <fullName evidence="3">Abortive infection protein</fullName>
    </submittedName>
</protein>
<accession>A0ABQ3C065</accession>
<evidence type="ECO:0000259" key="2">
    <source>
        <dbReference type="Pfam" id="PF02517"/>
    </source>
</evidence>
<dbReference type="PANTHER" id="PTHR39430">
    <property type="entry name" value="MEMBRANE-ASSOCIATED PROTEASE-RELATED"/>
    <property type="match status" value="1"/>
</dbReference>
<reference evidence="4" key="1">
    <citation type="journal article" date="2019" name="Int. J. Syst. Evol. Microbiol.">
        <title>The Global Catalogue of Microorganisms (GCM) 10K type strain sequencing project: providing services to taxonomists for standard genome sequencing and annotation.</title>
        <authorList>
            <consortium name="The Broad Institute Genomics Platform"/>
            <consortium name="The Broad Institute Genome Sequencing Center for Infectious Disease"/>
            <person name="Wu L."/>
            <person name="Ma J."/>
        </authorList>
    </citation>
    <scope>NUCLEOTIDE SEQUENCE [LARGE SCALE GENOMIC DNA]</scope>
    <source>
        <strain evidence="4">KCTC 12708</strain>
    </source>
</reference>
<feature type="transmembrane region" description="Helical" evidence="1">
    <location>
        <begin position="92"/>
        <end position="111"/>
    </location>
</feature>
<keyword evidence="4" id="KW-1185">Reference proteome</keyword>
<evidence type="ECO:0000256" key="1">
    <source>
        <dbReference type="SAM" id="Phobius"/>
    </source>
</evidence>
<name>A0ABQ3C065_9FLAO</name>
<sequence>MGATEAELMQVLDSNLNLFLLLLSFVFGMLGIYLVVKFLHKQPFKTVTTTRRKVDWKRIAFGFSLIAIFTAVTTYWDYSSTPDNYVINFEPVSFTILCIIAILMVPIQTSMEEYIFRGYLMQGFGLLAKNRWFPLLLTSFIFGGLHFFNPEVTKLGNIIMIYYIGTGLFLGIITLMDEGMELALGFHAGNNLIGVLLVTADWTAFQTESILKDVSNPTAGFQVILPVIIIYPIFLLIMAKVYKWKNWKEKLIGPVPILETEKVSAEEI</sequence>
<keyword evidence="1" id="KW-1133">Transmembrane helix</keyword>
<proteinExistence type="predicted"/>
<evidence type="ECO:0000313" key="3">
    <source>
        <dbReference type="EMBL" id="GGZ63490.1"/>
    </source>
</evidence>
<dbReference type="PANTHER" id="PTHR39430:SF1">
    <property type="entry name" value="PROTEASE"/>
    <property type="match status" value="1"/>
</dbReference>
<feature type="transmembrane region" description="Helical" evidence="1">
    <location>
        <begin position="59"/>
        <end position="76"/>
    </location>
</feature>
<feature type="domain" description="CAAX prenyl protease 2/Lysostaphin resistance protein A-like" evidence="2">
    <location>
        <begin position="94"/>
        <end position="193"/>
    </location>
</feature>
<keyword evidence="1" id="KW-0472">Membrane</keyword>
<keyword evidence="1" id="KW-0812">Transmembrane</keyword>
<dbReference type="InterPro" id="IPR003675">
    <property type="entry name" value="Rce1/LyrA-like_dom"/>
</dbReference>
<comment type="caution">
    <text evidence="3">The sequence shown here is derived from an EMBL/GenBank/DDBJ whole genome shotgun (WGS) entry which is preliminary data.</text>
</comment>
<dbReference type="Proteomes" id="UP000615593">
    <property type="component" value="Unassembled WGS sequence"/>
</dbReference>
<feature type="transmembrane region" description="Helical" evidence="1">
    <location>
        <begin position="220"/>
        <end position="242"/>
    </location>
</feature>
<feature type="transmembrane region" description="Helical" evidence="1">
    <location>
        <begin position="155"/>
        <end position="175"/>
    </location>
</feature>
<feature type="transmembrane region" description="Helical" evidence="1">
    <location>
        <begin position="18"/>
        <end position="39"/>
    </location>
</feature>
<feature type="transmembrane region" description="Helical" evidence="1">
    <location>
        <begin position="182"/>
        <end position="200"/>
    </location>
</feature>
<organism evidence="3 4">
    <name type="scientific">Mesonia mobilis</name>
    <dbReference type="NCBI Taxonomy" id="369791"/>
    <lineage>
        <taxon>Bacteria</taxon>
        <taxon>Pseudomonadati</taxon>
        <taxon>Bacteroidota</taxon>
        <taxon>Flavobacteriia</taxon>
        <taxon>Flavobacteriales</taxon>
        <taxon>Flavobacteriaceae</taxon>
        <taxon>Mesonia</taxon>
    </lineage>
</organism>
<feature type="transmembrane region" description="Helical" evidence="1">
    <location>
        <begin position="132"/>
        <end position="149"/>
    </location>
</feature>
<gene>
    <name evidence="3" type="primary">yyaK</name>
    <name evidence="3" type="ORF">GCM10008088_26160</name>
</gene>
<dbReference type="Pfam" id="PF02517">
    <property type="entry name" value="Rce1-like"/>
    <property type="match status" value="1"/>
</dbReference>
<evidence type="ECO:0000313" key="4">
    <source>
        <dbReference type="Proteomes" id="UP000615593"/>
    </source>
</evidence>